<dbReference type="PROSITE" id="PS51977">
    <property type="entry name" value="WGR"/>
    <property type="match status" value="1"/>
</dbReference>
<proteinExistence type="predicted"/>
<dbReference type="RefSeq" id="WP_315626198.1">
    <property type="nucleotide sequence ID" value="NZ_JAUHMF010000005.1"/>
</dbReference>
<dbReference type="Pfam" id="PF05406">
    <property type="entry name" value="WGR"/>
    <property type="match status" value="1"/>
</dbReference>
<comment type="caution">
    <text evidence="3">The sequence shown here is derived from an EMBL/GenBank/DDBJ whole genome shotgun (WGS) entry which is preliminary data.</text>
</comment>
<dbReference type="Proteomes" id="UP001254165">
    <property type="component" value="Unassembled WGS sequence"/>
</dbReference>
<dbReference type="EMBL" id="JAUHMF010000005">
    <property type="protein sequence ID" value="MDT8899471.1"/>
    <property type="molecule type" value="Genomic_DNA"/>
</dbReference>
<evidence type="ECO:0000256" key="1">
    <source>
        <dbReference type="SAM" id="Phobius"/>
    </source>
</evidence>
<keyword evidence="1" id="KW-0472">Membrane</keyword>
<reference evidence="3 4" key="1">
    <citation type="submission" date="2023-07" db="EMBL/GenBank/DDBJ databases">
        <title>Novel species of Thermanaerothrix with wide hydrolytic capabilities.</title>
        <authorList>
            <person name="Zayulina K.S."/>
            <person name="Podosokorskaya O.A."/>
            <person name="Elcheninov A.G."/>
        </authorList>
    </citation>
    <scope>NUCLEOTIDE SEQUENCE [LARGE SCALE GENOMIC DNA]</scope>
    <source>
        <strain evidence="3 4">4228-RoL</strain>
    </source>
</reference>
<feature type="domain" description="WGR" evidence="2">
    <location>
        <begin position="1"/>
        <end position="74"/>
    </location>
</feature>
<accession>A0ABU3NRK1</accession>
<evidence type="ECO:0000313" key="3">
    <source>
        <dbReference type="EMBL" id="MDT8899471.1"/>
    </source>
</evidence>
<organism evidence="3 4">
    <name type="scientific">Thermanaerothrix solaris</name>
    <dbReference type="NCBI Taxonomy" id="3058434"/>
    <lineage>
        <taxon>Bacteria</taxon>
        <taxon>Bacillati</taxon>
        <taxon>Chloroflexota</taxon>
        <taxon>Anaerolineae</taxon>
        <taxon>Anaerolineales</taxon>
        <taxon>Anaerolineaceae</taxon>
        <taxon>Thermanaerothrix</taxon>
    </lineage>
</organism>
<keyword evidence="1" id="KW-1133">Transmembrane helix</keyword>
<name>A0ABU3NRK1_9CHLR</name>
<keyword evidence="1" id="KW-0812">Transmembrane</keyword>
<feature type="transmembrane region" description="Helical" evidence="1">
    <location>
        <begin position="15"/>
        <end position="37"/>
    </location>
</feature>
<keyword evidence="4" id="KW-1185">Reference proteome</keyword>
<dbReference type="InterPro" id="IPR049809">
    <property type="entry name" value="YehF/YfeS-like_WGR"/>
</dbReference>
<sequence>MRLIRVDPPRRVYRWYVVAVQATLFEPWAVVCGWGSLRTRYERWRIIPCGSRGEAEERMATIVAQKRRRGYREG</sequence>
<dbReference type="CDD" id="cd07996">
    <property type="entry name" value="WGR_MMR_like"/>
    <property type="match status" value="1"/>
</dbReference>
<evidence type="ECO:0000313" key="4">
    <source>
        <dbReference type="Proteomes" id="UP001254165"/>
    </source>
</evidence>
<evidence type="ECO:0000259" key="2">
    <source>
        <dbReference type="PROSITE" id="PS51977"/>
    </source>
</evidence>
<dbReference type="InterPro" id="IPR008893">
    <property type="entry name" value="WGR_domain"/>
</dbReference>
<gene>
    <name evidence="3" type="ORF">QYE77_14495</name>
</gene>
<dbReference type="InterPro" id="IPR036930">
    <property type="entry name" value="WGR_dom_sf"/>
</dbReference>
<dbReference type="SUPFAM" id="SSF142921">
    <property type="entry name" value="WGR domain-like"/>
    <property type="match status" value="1"/>
</dbReference>
<protein>
    <submittedName>
        <fullName evidence="3">WGR domain-containing protein</fullName>
    </submittedName>
</protein>